<dbReference type="SUPFAM" id="SSF63829">
    <property type="entry name" value="Calcium-dependent phosphotriesterase"/>
    <property type="match status" value="1"/>
</dbReference>
<evidence type="ECO:0008006" key="10">
    <source>
        <dbReference type="Google" id="ProtNLM"/>
    </source>
</evidence>
<feature type="binding site" evidence="5">
    <location>
        <position position="302"/>
    </location>
    <ligand>
        <name>Ca(2+)</name>
        <dbReference type="ChEBI" id="CHEBI:29108"/>
        <label>1</label>
        <note>catalytic</note>
    </ligand>
</feature>
<evidence type="ECO:0000256" key="2">
    <source>
        <dbReference type="ARBA" id="ARBA00022801"/>
    </source>
</evidence>
<dbReference type="PANTHER" id="PTHR11799">
    <property type="entry name" value="PARAOXONASE"/>
    <property type="match status" value="1"/>
</dbReference>
<feature type="binding site" evidence="5">
    <location>
        <position position="56"/>
    </location>
    <ligand>
        <name>Ca(2+)</name>
        <dbReference type="ChEBI" id="CHEBI:29108"/>
        <label>1</label>
        <note>catalytic</note>
    </ligand>
</feature>
<evidence type="ECO:0000256" key="6">
    <source>
        <dbReference type="SAM" id="MobiDB-lite"/>
    </source>
</evidence>
<keyword evidence="5" id="KW-0479">Metal-binding</keyword>
<evidence type="ECO:0000256" key="5">
    <source>
        <dbReference type="PIRSR" id="PIRSR602640-2"/>
    </source>
</evidence>
<evidence type="ECO:0000256" key="4">
    <source>
        <dbReference type="ARBA" id="ARBA00023180"/>
    </source>
</evidence>
<feature type="binding site" evidence="5">
    <location>
        <position position="301"/>
    </location>
    <ligand>
        <name>Ca(2+)</name>
        <dbReference type="ChEBI" id="CHEBI:29108"/>
        <label>1</label>
        <note>catalytic</note>
    </ligand>
</feature>
<gene>
    <name evidence="8" type="ORF">BC938DRAFT_474837</name>
    <name evidence="7" type="ORF">BC938DRAFT_480725</name>
</gene>
<keyword evidence="5" id="KW-0106">Calcium</keyword>
<evidence type="ECO:0000256" key="1">
    <source>
        <dbReference type="ARBA" id="ARBA00008595"/>
    </source>
</evidence>
<evidence type="ECO:0000313" key="7">
    <source>
        <dbReference type="EMBL" id="RUS29383.1"/>
    </source>
</evidence>
<comment type="caution">
    <text evidence="8">The sequence shown here is derived from an EMBL/GenBank/DDBJ whole genome shotgun (WGS) entry which is preliminary data.</text>
</comment>
<comment type="similarity">
    <text evidence="1">Belongs to the paraoxonase family.</text>
</comment>
<evidence type="ECO:0000313" key="8">
    <source>
        <dbReference type="EMBL" id="RUS32627.1"/>
    </source>
</evidence>
<comment type="cofactor">
    <cofactor evidence="5">
        <name>Ca(2+)</name>
        <dbReference type="ChEBI" id="CHEBI:29108"/>
    </cofactor>
    <text evidence="5">Binds 2 calcium ions per subunit.</text>
</comment>
<dbReference type="InterPro" id="IPR051288">
    <property type="entry name" value="Serum_paraoxonase/arylesterase"/>
</dbReference>
<evidence type="ECO:0000256" key="3">
    <source>
        <dbReference type="ARBA" id="ARBA00023157"/>
    </source>
</evidence>
<dbReference type="EMBL" id="RBNJ01005228">
    <property type="protein sequence ID" value="RUS29383.1"/>
    <property type="molecule type" value="Genomic_DNA"/>
</dbReference>
<accession>A0A433QSA8</accession>
<keyword evidence="3" id="KW-1015">Disulfide bond</keyword>
<keyword evidence="4" id="KW-0325">Glycoprotein</keyword>
<dbReference type="InterPro" id="IPR002640">
    <property type="entry name" value="Arylesterase"/>
</dbReference>
<protein>
    <recommendedName>
        <fullName evidence="10">Calcium-dependent phosphotriesterase</fullName>
    </recommendedName>
</protein>
<proteinExistence type="inferred from homology"/>
<organism evidence="8 9">
    <name type="scientific">Jimgerdemannia flammicorona</name>
    <dbReference type="NCBI Taxonomy" id="994334"/>
    <lineage>
        <taxon>Eukaryota</taxon>
        <taxon>Fungi</taxon>
        <taxon>Fungi incertae sedis</taxon>
        <taxon>Mucoromycota</taxon>
        <taxon>Mucoromycotina</taxon>
        <taxon>Endogonomycetes</taxon>
        <taxon>Endogonales</taxon>
        <taxon>Endogonaceae</taxon>
        <taxon>Jimgerdemannia</taxon>
    </lineage>
</organism>
<reference evidence="8 9" key="1">
    <citation type="journal article" date="2018" name="New Phytol.">
        <title>Phylogenomics of Endogonaceae and evolution of mycorrhizas within Mucoromycota.</title>
        <authorList>
            <person name="Chang Y."/>
            <person name="Desiro A."/>
            <person name="Na H."/>
            <person name="Sandor L."/>
            <person name="Lipzen A."/>
            <person name="Clum A."/>
            <person name="Barry K."/>
            <person name="Grigoriev I.V."/>
            <person name="Martin F.M."/>
            <person name="Stajich J.E."/>
            <person name="Smith M.E."/>
            <person name="Bonito G."/>
            <person name="Spatafora J.W."/>
        </authorList>
    </citation>
    <scope>NUCLEOTIDE SEQUENCE [LARGE SCALE GENOMIC DNA]</scope>
    <source>
        <strain evidence="8 9">AD002</strain>
    </source>
</reference>
<dbReference type="EMBL" id="RBNJ01001904">
    <property type="protein sequence ID" value="RUS32627.1"/>
    <property type="molecule type" value="Genomic_DNA"/>
</dbReference>
<dbReference type="PANTHER" id="PTHR11799:SF12">
    <property type="entry name" value="PARAOXONASE-RELATED"/>
    <property type="match status" value="1"/>
</dbReference>
<dbReference type="GO" id="GO:0046872">
    <property type="term" value="F:metal ion binding"/>
    <property type="evidence" value="ECO:0007669"/>
    <property type="project" value="UniProtKB-KW"/>
</dbReference>
<dbReference type="InterPro" id="IPR011042">
    <property type="entry name" value="6-blade_b-propeller_TolB-like"/>
</dbReference>
<evidence type="ECO:0000313" key="9">
    <source>
        <dbReference type="Proteomes" id="UP000274822"/>
    </source>
</evidence>
<dbReference type="Proteomes" id="UP000274822">
    <property type="component" value="Unassembled WGS sequence"/>
</dbReference>
<dbReference type="AlphaFoldDB" id="A0A433QSA8"/>
<keyword evidence="9" id="KW-1185">Reference proteome</keyword>
<feature type="binding site" evidence="5">
    <location>
        <position position="124"/>
    </location>
    <ligand>
        <name>Ca(2+)</name>
        <dbReference type="ChEBI" id="CHEBI:29108"/>
        <label>1</label>
        <note>catalytic</note>
    </ligand>
</feature>
<dbReference type="GO" id="GO:0004064">
    <property type="term" value="F:arylesterase activity"/>
    <property type="evidence" value="ECO:0007669"/>
    <property type="project" value="InterPro"/>
</dbReference>
<feature type="region of interest" description="Disordered" evidence="6">
    <location>
        <begin position="1"/>
        <end position="26"/>
    </location>
</feature>
<dbReference type="Gene3D" id="2.120.10.30">
    <property type="entry name" value="TolB, C-terminal domain"/>
    <property type="match status" value="1"/>
</dbReference>
<feature type="binding site" evidence="5">
    <location>
        <position position="181"/>
    </location>
    <ligand>
        <name>Ca(2+)</name>
        <dbReference type="ChEBI" id="CHEBI:29108"/>
        <label>1</label>
        <note>catalytic</note>
    </ligand>
</feature>
<feature type="binding site" evidence="5">
    <location>
        <position position="246"/>
    </location>
    <ligand>
        <name>Ca(2+)</name>
        <dbReference type="ChEBI" id="CHEBI:29108"/>
        <label>1</label>
        <note>catalytic</note>
    </ligand>
</feature>
<name>A0A433QSA8_9FUNG</name>
<sequence length="410" mass="45293">MATNPISPAPPRDLKTPHKSTTPLKANRGTAWRGTTIVLALIAVILYKPSPVYCEDGVIDHATGLAFLSCDSMRRRYNTVMDKVIIDDTLVDGEVWMYDLEEPNVTPIKLPIPDLGVPLHPLGIAVDTHTLNPANTTTLLIANVAPGGPWIHIVRLIRDACSPPRLHHIKTIRDPRIHTPNSIHVVPYTRADDGTPSFFVSNDHMFLRGIPKLLENYLFLPLADLAFYNARVGRAEVVRRGFRFTNGVTGPQNGETIYVGESYNAAVNRFAVENVKAMNERRSTWPILRREGSVQVAMAVDNLDYDEGTGEVIVGGHPNGLDLLKFAKARIPEDGVPKGMKWYPNGYRRPGSCVLKVTWGDESGKGLTMETLFSDDGSEFSTSTTGMVDRGRGRMMVTGLYEYGVLDCKI</sequence>
<dbReference type="Pfam" id="PF01731">
    <property type="entry name" value="Arylesterase"/>
    <property type="match status" value="1"/>
</dbReference>
<keyword evidence="2" id="KW-0378">Hydrolase</keyword>